<gene>
    <name evidence="2" type="ORF">A6E14_07705</name>
</gene>
<accession>A0A1B9R090</accession>
<dbReference type="Proteomes" id="UP000093173">
    <property type="component" value="Unassembled WGS sequence"/>
</dbReference>
<dbReference type="EMBL" id="MAJZ01000377">
    <property type="protein sequence ID" value="OCH77366.1"/>
    <property type="molecule type" value="Genomic_DNA"/>
</dbReference>
<dbReference type="InterPro" id="IPR016896">
    <property type="entry name" value="DUF2860"/>
</dbReference>
<keyword evidence="3" id="KW-1185">Reference proteome</keyword>
<evidence type="ECO:0008006" key="4">
    <source>
        <dbReference type="Google" id="ProtNLM"/>
    </source>
</evidence>
<dbReference type="AlphaFoldDB" id="A0A1B9R090"/>
<dbReference type="RefSeq" id="WP_065576607.1">
    <property type="nucleotide sequence ID" value="NZ_JBNGCH010000377.1"/>
</dbReference>
<protein>
    <recommendedName>
        <fullName evidence="4">DUF2860 domain-containing protein</fullName>
    </recommendedName>
</protein>
<evidence type="ECO:0000313" key="3">
    <source>
        <dbReference type="Proteomes" id="UP000093173"/>
    </source>
</evidence>
<feature type="signal peptide" evidence="1">
    <location>
        <begin position="1"/>
        <end position="27"/>
    </location>
</feature>
<reference evidence="3" key="1">
    <citation type="submission" date="2016-06" db="EMBL/GenBank/DDBJ databases">
        <authorList>
            <person name="Hehemann J.-H."/>
            <person name="Arevalo P."/>
            <person name="Datta M.S."/>
            <person name="Polz M.F."/>
        </authorList>
    </citation>
    <scope>NUCLEOTIDE SEQUENCE [LARGE SCALE GENOMIC DNA]</scope>
    <source>
        <strain evidence="3">9CSC122</strain>
    </source>
</reference>
<name>A0A1B9R090_9VIBR</name>
<dbReference type="PIRSF" id="PIRSF028696">
    <property type="entry name" value="UCP028696"/>
    <property type="match status" value="1"/>
</dbReference>
<evidence type="ECO:0000256" key="1">
    <source>
        <dbReference type="SAM" id="SignalP"/>
    </source>
</evidence>
<comment type="caution">
    <text evidence="2">The sequence shown here is derived from an EMBL/GenBank/DDBJ whole genome shotgun (WGS) entry which is preliminary data.</text>
</comment>
<keyword evidence="1" id="KW-0732">Signal</keyword>
<sequence length="333" mass="36572">MNLPTPLKGILLGATCTLISNASFAEADPFTLGFSGGISLNVGVGESQSQSSTHDDNAITDDLHNSGKTVESASPFILGRLQYSFGNTLIFLGNSEDQIAEAQFQAEVGVAHRLNKQLTLTAALFGNLPGMDEVWQDPYLTNQKRETTEQSVAGIRFALDINSALPITLKYAVASSEVEKDQIGTSQSLTADENSLLDRESNYQRFGTEMAIPFSPSFVLAPALYYTTRDAKGDANSFDEISAQLSIVLDRSQHNLVTTLRGSKAEFDSENPVFNLKRDYDSLSVFSIYSYSAPFNWRNIQLHVMAGYQSQDSNINFYDSDNTFVSTGFSYRF</sequence>
<organism evidence="2 3">
    <name type="scientific">Vibrio genomosp. F10</name>
    <dbReference type="NCBI Taxonomy" id="723171"/>
    <lineage>
        <taxon>Bacteria</taxon>
        <taxon>Pseudomonadati</taxon>
        <taxon>Pseudomonadota</taxon>
        <taxon>Gammaproteobacteria</taxon>
        <taxon>Vibrionales</taxon>
        <taxon>Vibrionaceae</taxon>
        <taxon>Vibrio</taxon>
    </lineage>
</organism>
<dbReference type="Pfam" id="PF11059">
    <property type="entry name" value="DUF2860"/>
    <property type="match status" value="1"/>
</dbReference>
<proteinExistence type="predicted"/>
<evidence type="ECO:0000313" key="2">
    <source>
        <dbReference type="EMBL" id="OCH77366.1"/>
    </source>
</evidence>
<feature type="chain" id="PRO_5008634812" description="DUF2860 domain-containing protein" evidence="1">
    <location>
        <begin position="28"/>
        <end position="333"/>
    </location>
</feature>